<dbReference type="InterPro" id="IPR036291">
    <property type="entry name" value="NAD(P)-bd_dom_sf"/>
</dbReference>
<dbReference type="Gene3D" id="3.30.70.250">
    <property type="entry name" value="Malonyl-CoA ACP transacylase, ACP-binding"/>
    <property type="match status" value="1"/>
</dbReference>
<feature type="region of interest" description="Disordered" evidence="4">
    <location>
        <begin position="1788"/>
        <end position="1810"/>
    </location>
</feature>
<dbReference type="InterPro" id="IPR050091">
    <property type="entry name" value="PKS_NRPS_Biosynth_Enz"/>
</dbReference>
<dbReference type="InterPro" id="IPR029058">
    <property type="entry name" value="AB_hydrolase_fold"/>
</dbReference>
<dbReference type="InterPro" id="IPR014030">
    <property type="entry name" value="Ketoacyl_synth_N"/>
</dbReference>
<dbReference type="GO" id="GO:0004315">
    <property type="term" value="F:3-oxoacyl-[acyl-carrier-protein] synthase activity"/>
    <property type="evidence" value="ECO:0007669"/>
    <property type="project" value="InterPro"/>
</dbReference>
<dbReference type="CDD" id="cd00833">
    <property type="entry name" value="PKS"/>
    <property type="match status" value="1"/>
</dbReference>
<dbReference type="GO" id="GO:0006633">
    <property type="term" value="P:fatty acid biosynthetic process"/>
    <property type="evidence" value="ECO:0007669"/>
    <property type="project" value="InterPro"/>
</dbReference>
<dbReference type="InterPro" id="IPR018201">
    <property type="entry name" value="Ketoacyl_synth_AS"/>
</dbReference>
<dbReference type="SMART" id="SM00825">
    <property type="entry name" value="PKS_KS"/>
    <property type="match status" value="1"/>
</dbReference>
<name>A0A7S3YVP4_9EUKA</name>
<dbReference type="InterPro" id="IPR000873">
    <property type="entry name" value="AMP-dep_synth/lig_dom"/>
</dbReference>
<feature type="region of interest" description="Disordered" evidence="4">
    <location>
        <begin position="975"/>
        <end position="994"/>
    </location>
</feature>
<dbReference type="InterPro" id="IPR006162">
    <property type="entry name" value="Ppantetheine_attach_site"/>
</dbReference>
<dbReference type="InterPro" id="IPR014043">
    <property type="entry name" value="Acyl_transferase_dom"/>
</dbReference>
<accession>A0A7S3YVP4</accession>
<organism evidence="7">
    <name type="scientific">Lotharella globosa</name>
    <dbReference type="NCBI Taxonomy" id="91324"/>
    <lineage>
        <taxon>Eukaryota</taxon>
        <taxon>Sar</taxon>
        <taxon>Rhizaria</taxon>
        <taxon>Cercozoa</taxon>
        <taxon>Chlorarachniophyceae</taxon>
        <taxon>Lotharella</taxon>
    </lineage>
</organism>
<feature type="domain" description="Ketosynthase family 3 (KS3)" evidence="6">
    <location>
        <begin position="1004"/>
        <end position="1447"/>
    </location>
</feature>
<evidence type="ECO:0000256" key="1">
    <source>
        <dbReference type="ARBA" id="ARBA00022450"/>
    </source>
</evidence>
<dbReference type="PROSITE" id="PS00455">
    <property type="entry name" value="AMP_BINDING"/>
    <property type="match status" value="1"/>
</dbReference>
<keyword evidence="3" id="KW-0808">Transferase</keyword>
<dbReference type="SMART" id="SM00823">
    <property type="entry name" value="PKS_PP"/>
    <property type="match status" value="2"/>
</dbReference>
<dbReference type="PROSITE" id="PS00606">
    <property type="entry name" value="KS3_1"/>
    <property type="match status" value="1"/>
</dbReference>
<evidence type="ECO:0000313" key="7">
    <source>
        <dbReference type="EMBL" id="CAE0663284.1"/>
    </source>
</evidence>
<keyword evidence="2" id="KW-0597">Phosphoprotein</keyword>
<dbReference type="InterPro" id="IPR057326">
    <property type="entry name" value="KR_dom"/>
</dbReference>
<dbReference type="InterPro" id="IPR032821">
    <property type="entry name" value="PKS_assoc"/>
</dbReference>
<reference evidence="7" key="1">
    <citation type="submission" date="2021-01" db="EMBL/GenBank/DDBJ databases">
        <authorList>
            <person name="Corre E."/>
            <person name="Pelletier E."/>
            <person name="Niang G."/>
            <person name="Scheremetjew M."/>
            <person name="Finn R."/>
            <person name="Kale V."/>
            <person name="Holt S."/>
            <person name="Cochrane G."/>
            <person name="Meng A."/>
            <person name="Brown T."/>
            <person name="Cohen L."/>
        </authorList>
    </citation>
    <scope>NUCLEOTIDE SEQUENCE</scope>
    <source>
        <strain evidence="7">CCCM811</strain>
    </source>
</reference>
<dbReference type="Pfam" id="PF08659">
    <property type="entry name" value="KR"/>
    <property type="match status" value="1"/>
</dbReference>
<dbReference type="Pfam" id="PF16197">
    <property type="entry name" value="KAsynt_C_assoc"/>
    <property type="match status" value="1"/>
</dbReference>
<dbReference type="EMBL" id="HBIV01020642">
    <property type="protein sequence ID" value="CAE0663284.1"/>
    <property type="molecule type" value="Transcribed_RNA"/>
</dbReference>
<dbReference type="InterPro" id="IPR020841">
    <property type="entry name" value="PKS_Beta-ketoAc_synthase_dom"/>
</dbReference>
<dbReference type="Gene3D" id="3.30.300.30">
    <property type="match status" value="1"/>
</dbReference>
<dbReference type="SUPFAM" id="SSF56801">
    <property type="entry name" value="Acetyl-CoA synthetase-like"/>
    <property type="match status" value="1"/>
</dbReference>
<dbReference type="InterPro" id="IPR020845">
    <property type="entry name" value="AMP-binding_CS"/>
</dbReference>
<dbReference type="SUPFAM" id="SSF53901">
    <property type="entry name" value="Thiolase-like"/>
    <property type="match status" value="1"/>
</dbReference>
<sequence>MPEGGRRWLATRRNSPGARCHLFLFPFAGGDGDSMFSTWLKHVPSSVFQIHTLTLPGRGRLRTESLDSDMKTVANRCATEIRGIVESDPLPVVFYGASLGCLVAYEVARLLAAADARQRRAASDHKEGAPDLAPIHLFVAGHIAPEEFAKARKSAPMMCELPDEAFKTALLKYELVDPALLDDEEFCSMFLPVIRADLTLDESYVFNSENARLPCEISAFAGGNDVAAPPDKMQGWGKLSRSGSLSSFREFSNIGHDFLLKNAFELAEDVCRAIQTGPLLQPWHVLLLRQAAITPEAPAIVSHVGPGTKPTLSLGEFVQQASRLASAMYRGGVRKGGNVLMVVPSSYLGVVTMLAANICGARAVPVDPTALLQDKKKRVADLQPQAIVIAEKKHKPKQHTLPDWAIEASRGGTLVLRQVEVESLVVDPKEDRGNRYGRRERQRAYEESITLDDITFIAFTSGSTGLPKGMPLTHRNVANNCSWRIFLLPMKHDDVFALSIFWWWYWMVPFMQGAAITLIAPHLLVDVEALCLAIRDRKITSLDLTPSLLGEALRAHGTHKALRGLRKVVCYGEPLPLDVCDLFHRCLPTSKIINLYSTTENNDLTLCNVTKELVEFTRSSPLGLRNAPIGRALWNVKLHLEPVDVVDDDDDDDDDNGPSSRKIPKFEMYAHGVALPPGYVNRPEANAKAFVTLRGQRLYRCGDLVSLCGKEMVVLGRADQVVNVRGFRVGLDQVNTALVNAPGISEALAVFHQKTHTLVGFVVFDTKRMRRKTDGTVADEAKGAANARVARLRSFLKTRLDKPAVPSRFLVLRRLPKNARGKLDKNAALRFLETGIPPEFSPNTTNNNSTNGGGASSSMASSSTNPNTIATMQAAPVAAAPSLPAAAASRVVRLAFGPELPGLRRVALAWAEVLELDAEAAAALKNDDDFFEVGGHSLVAIKLAKRLGLTMPQVMDHRTLQQQARLLNHRAKTTNKDNNARHGATAWATPSPSALHLPVEDPRRTPIAIVGLAGRWPGAVTPDGFWKVLETPKDAFADLTPAELDAAGVPRDLYRRAAYVRRAAAIASDRVEGFDLGVFKISRGEARVTDPNQRVLLEASYEALEDAGYDPFGVGAQERVGVFMAGPSLPTYLINCVKKDLTEMMLYRPGEYVRVELGNDKDYIAPRVSFTLNLTGPSRTVQSACSSSLVCVVEAVEALRLGKCSMALAGGISIQCPQKSGYLYEDGMVLSPDGRVRPFDAAARGTIFTNGCAVVALKPLAAALSDRDHIYGVLRGCADNNDGRREKRFFAAPSAAGQAEVVTRALRNANARPRDVSYVEAHGTGTLVGDPIEFQGLCRVYNQDKRGADDTQWCGLGSVKGHIGHPNTAAGVCALSKVLLMMKHKKLPPLANFKEPNPAIDFASSPFFPCAGAKPQPWARPAGGRPRQAGLSAFGMGGTNAHVIIEEHVEAEEKKMEQKAKAGEGNESQQHAYLLTVAARTPASIRGNLERLSEFFLGITTTSREEERELLRNASFTLLTGRHHFHQHRWYAVASTLDQARQQLQQGVKVARASTAGGEKKAVFDRKIAAESAETKTQVVLLFSGQGSQYIGMGAGLYATCPRFREAIDRVSAAVGYPILTSVDQAQASTSRWAQVAVFAMSFAYSELLKALGVDTIAAVAGHSAGEYAAAVRAGVLGVEEAARLLDARGRLMDSMEEGGMMAVFASRSEVEQWLAGVEGVGLACDNAPDRVVVSGPRAALVHAQQRAQARGARAVMLPTAKAFHSHAITESIQKEFRTLLDGVQLRSPNDAKNARGDDGDGITDGSPHPLPPMLCNVTGGWLDPQQACDPQRWVNAMRSPVQFHSNIETALAHASTSSGSRRCVFVECGPGKSLASLAKRHFKPGQHLGVSLGRHPKDSASDLAVLLDALGCMWRSGVAIHWRQLFFGKALAFAGSPSALPKRMSLPTYAFDRTHCWIGPSGLNVKQPSLVYQVNWQEQQQQQQQQQLSKAAATEEKELSSAAASPAVPWSCVFASEVDAEIAQAAVSAGLLVPLDFTKPGDVTDAVRSGRVAFVGGHAPPSPSEGDEACVVATRLLMLIRALAAAIDGGATAASAAPVRVSVVLATNRPALGGAWGLAKVAALEYATDLSIKRVAWSRGATLAQALDLAGAPGAPPEQLVSSPRGIRMAVRKQEAKAKAMSAMPQQPSSSPPSSFPVVPRLERLEPAVAASGGGTAPISLRGDGVWVITGGTRGIGLKVAVWLARNHGVKSLVLVGRRAGPVPTAAAEACAKVGATVSVESCDVCDAAQLQSLLARVRANKHGLPLRGVVHSAGLLDDGVMALMDARRLEKVMKVKTAAWTLHLNTTQAKDDLDAMILFSSTSALLGVAGQGSYVAANTFLERLAGYRCSCGLPTLAIQWGAWAEVGMSVDSNLKESPGETHLKPSNALAALGQVLEHALSEGTPLLRAYPPDGKRWVPPPCCFAITDVSDWRAYARSPGILEEGLLGLVEGLTGGLEAEEQENVKMGSEGGQGEEAEGVLEFLKAKAKTADASVSLGEAGLDSLDIINLRNSLKAKFGTVMALNVFFDRSKSITALSEDLHGLLSESNTKTAASSPSS</sequence>
<dbReference type="Gene3D" id="3.40.50.1820">
    <property type="entry name" value="alpha/beta hydrolase"/>
    <property type="match status" value="1"/>
</dbReference>
<dbReference type="InterPro" id="IPR016035">
    <property type="entry name" value="Acyl_Trfase/lysoPLipase"/>
</dbReference>
<feature type="compositionally biased region" description="Low complexity" evidence="4">
    <location>
        <begin position="841"/>
        <end position="866"/>
    </location>
</feature>
<dbReference type="Gene3D" id="3.30.70.3290">
    <property type="match status" value="1"/>
</dbReference>
<dbReference type="SUPFAM" id="SSF51735">
    <property type="entry name" value="NAD(P)-binding Rossmann-fold domains"/>
    <property type="match status" value="1"/>
</dbReference>
<dbReference type="SMART" id="SM00822">
    <property type="entry name" value="PKS_KR"/>
    <property type="match status" value="1"/>
</dbReference>
<dbReference type="InterPro" id="IPR001227">
    <property type="entry name" value="Ac_transferase_dom_sf"/>
</dbReference>
<dbReference type="InterPro" id="IPR036736">
    <property type="entry name" value="ACP-like_sf"/>
</dbReference>
<gene>
    <name evidence="7" type="ORF">LGLO00237_LOCUS14886</name>
</gene>
<dbReference type="Gene3D" id="3.40.50.12780">
    <property type="entry name" value="N-terminal domain of ligase-like"/>
    <property type="match status" value="1"/>
</dbReference>
<dbReference type="SUPFAM" id="SSF52151">
    <property type="entry name" value="FabD/lysophospholipase-like"/>
    <property type="match status" value="1"/>
</dbReference>
<dbReference type="PROSITE" id="PS52004">
    <property type="entry name" value="KS3_2"/>
    <property type="match status" value="1"/>
</dbReference>
<proteinExistence type="predicted"/>
<dbReference type="Gene3D" id="3.40.47.10">
    <property type="match status" value="1"/>
</dbReference>
<dbReference type="InterPro" id="IPR045851">
    <property type="entry name" value="AMP-bd_C_sf"/>
</dbReference>
<dbReference type="Pfam" id="PF00975">
    <property type="entry name" value="Thioesterase"/>
    <property type="match status" value="1"/>
</dbReference>
<dbReference type="InterPro" id="IPR001031">
    <property type="entry name" value="Thioesterase"/>
</dbReference>
<evidence type="ECO:0000259" key="6">
    <source>
        <dbReference type="PROSITE" id="PS52004"/>
    </source>
</evidence>
<dbReference type="InterPro" id="IPR014031">
    <property type="entry name" value="Ketoacyl_synth_C"/>
</dbReference>
<evidence type="ECO:0000256" key="4">
    <source>
        <dbReference type="SAM" id="MobiDB-lite"/>
    </source>
</evidence>
<dbReference type="PROSITE" id="PS00012">
    <property type="entry name" value="PHOSPHOPANTETHEINE"/>
    <property type="match status" value="2"/>
</dbReference>
<dbReference type="Gene3D" id="3.40.50.720">
    <property type="entry name" value="NAD(P)-binding Rossmann-like Domain"/>
    <property type="match status" value="1"/>
</dbReference>
<dbReference type="InterPro" id="IPR020806">
    <property type="entry name" value="PKS_PP-bd"/>
</dbReference>
<dbReference type="InterPro" id="IPR016039">
    <property type="entry name" value="Thiolase-like"/>
</dbReference>
<evidence type="ECO:0000259" key="5">
    <source>
        <dbReference type="PROSITE" id="PS50075"/>
    </source>
</evidence>
<dbReference type="Gene3D" id="1.10.1200.10">
    <property type="entry name" value="ACP-like"/>
    <property type="match status" value="2"/>
</dbReference>
<dbReference type="Pfam" id="PF00698">
    <property type="entry name" value="Acyl_transf_1"/>
    <property type="match status" value="1"/>
</dbReference>
<dbReference type="SUPFAM" id="SSF53474">
    <property type="entry name" value="alpha/beta-Hydrolases"/>
    <property type="match status" value="1"/>
</dbReference>
<dbReference type="InterPro" id="IPR016036">
    <property type="entry name" value="Malonyl_transacylase_ACP-bd"/>
</dbReference>
<evidence type="ECO:0000256" key="3">
    <source>
        <dbReference type="ARBA" id="ARBA00022679"/>
    </source>
</evidence>
<dbReference type="SMART" id="SM00827">
    <property type="entry name" value="PKS_AT"/>
    <property type="match status" value="1"/>
</dbReference>
<evidence type="ECO:0008006" key="8">
    <source>
        <dbReference type="Google" id="ProtNLM"/>
    </source>
</evidence>
<evidence type="ECO:0000256" key="2">
    <source>
        <dbReference type="ARBA" id="ARBA00022553"/>
    </source>
</evidence>
<dbReference type="Pfam" id="PF00109">
    <property type="entry name" value="ketoacyl-synt"/>
    <property type="match status" value="1"/>
</dbReference>
<dbReference type="GO" id="GO:0004312">
    <property type="term" value="F:fatty acid synthase activity"/>
    <property type="evidence" value="ECO:0007669"/>
    <property type="project" value="TreeGrafter"/>
</dbReference>
<protein>
    <recommendedName>
        <fullName evidence="8">Carrier domain-containing protein</fullName>
    </recommendedName>
</protein>
<feature type="region of interest" description="Disordered" evidence="4">
    <location>
        <begin position="835"/>
        <end position="866"/>
    </location>
</feature>
<dbReference type="Pfam" id="PF02801">
    <property type="entry name" value="Ketoacyl-synt_C"/>
    <property type="match status" value="1"/>
</dbReference>
<dbReference type="SUPFAM" id="SSF55048">
    <property type="entry name" value="Probable ACP-binding domain of malonyl-CoA ACP transacylase"/>
    <property type="match status" value="1"/>
</dbReference>
<dbReference type="PANTHER" id="PTHR43775:SF51">
    <property type="entry name" value="INACTIVE PHENOLPHTHIOCEROL SYNTHESIS POLYKETIDE SYNTHASE TYPE I PKS1-RELATED"/>
    <property type="match status" value="1"/>
</dbReference>
<dbReference type="SUPFAM" id="SSF47336">
    <property type="entry name" value="ACP-like"/>
    <property type="match status" value="2"/>
</dbReference>
<dbReference type="InterPro" id="IPR009081">
    <property type="entry name" value="PP-bd_ACP"/>
</dbReference>
<dbReference type="Gene3D" id="3.40.366.10">
    <property type="entry name" value="Malonyl-Coenzyme A Acyl Carrier Protein, domain 2"/>
    <property type="match status" value="1"/>
</dbReference>
<dbReference type="Pfam" id="PF00550">
    <property type="entry name" value="PP-binding"/>
    <property type="match status" value="2"/>
</dbReference>
<dbReference type="InterPro" id="IPR013968">
    <property type="entry name" value="PKS_KR"/>
</dbReference>
<keyword evidence="1" id="KW-0596">Phosphopantetheine</keyword>
<feature type="domain" description="Carrier" evidence="5">
    <location>
        <begin position="2509"/>
        <end position="2587"/>
    </location>
</feature>
<dbReference type="PROSITE" id="PS50075">
    <property type="entry name" value="CARRIER"/>
    <property type="match status" value="1"/>
</dbReference>
<dbReference type="GO" id="GO:0031177">
    <property type="term" value="F:phosphopantetheine binding"/>
    <property type="evidence" value="ECO:0007669"/>
    <property type="project" value="InterPro"/>
</dbReference>
<dbReference type="InterPro" id="IPR042099">
    <property type="entry name" value="ANL_N_sf"/>
</dbReference>
<dbReference type="Pfam" id="PF00501">
    <property type="entry name" value="AMP-binding"/>
    <property type="match status" value="1"/>
</dbReference>
<dbReference type="PANTHER" id="PTHR43775">
    <property type="entry name" value="FATTY ACID SYNTHASE"/>
    <property type="match status" value="1"/>
</dbReference>